<dbReference type="InterPro" id="IPR023101">
    <property type="entry name" value="AF1862-like_dom_sf"/>
</dbReference>
<evidence type="ECO:0000313" key="6">
    <source>
        <dbReference type="EMBL" id="SFR15899.1"/>
    </source>
</evidence>
<dbReference type="AlphaFoldDB" id="A0A1I6EDR2"/>
<dbReference type="SUPFAM" id="SSF158568">
    <property type="entry name" value="AF1862-like"/>
    <property type="match status" value="1"/>
</dbReference>
<dbReference type="STRING" id="39060.SAMN05660706_13728"/>
<dbReference type="EMBL" id="FOYM01000037">
    <property type="protein sequence ID" value="SFR15899.1"/>
    <property type="molecule type" value="Genomic_DNA"/>
</dbReference>
<dbReference type="GO" id="GO:0051607">
    <property type="term" value="P:defense response to virus"/>
    <property type="evidence" value="ECO:0007669"/>
    <property type="project" value="UniProtKB-KW"/>
</dbReference>
<comment type="similarity">
    <text evidence="2">Belongs to the CRISPR system Cmr5 family.</text>
</comment>
<keyword evidence="3" id="KW-0963">Cytoplasm</keyword>
<accession>A0A1I6EDR2</accession>
<dbReference type="RefSeq" id="WP_092487170.1">
    <property type="nucleotide sequence ID" value="NZ_FOYM01000037.1"/>
</dbReference>
<protein>
    <recommendedName>
        <fullName evidence="5">CRISPR type III-B/RAMP module-associated protein Cmr5</fullName>
    </recommendedName>
</protein>
<dbReference type="InterPro" id="IPR010160">
    <property type="entry name" value="CRISPR-assoc_prot_Cmr5"/>
</dbReference>
<dbReference type="NCBIfam" id="TIGR01881">
    <property type="entry name" value="cas_Cmr5"/>
    <property type="match status" value="1"/>
</dbReference>
<organism evidence="6 7">
    <name type="scientific">Desulfoscipio geothermicus DSM 3669</name>
    <dbReference type="NCBI Taxonomy" id="1121426"/>
    <lineage>
        <taxon>Bacteria</taxon>
        <taxon>Bacillati</taxon>
        <taxon>Bacillota</taxon>
        <taxon>Clostridia</taxon>
        <taxon>Eubacteriales</taxon>
        <taxon>Desulfallaceae</taxon>
        <taxon>Desulfoscipio</taxon>
    </lineage>
</organism>
<sequence length="142" mass="16137">MPKENTVIREIEQGRAIFAYDKVNEAKEKFAENEKEGKKNQSKYKAYTKKIPMLIKNNGLGATFAFIKAKGEPSYQLIYEQVGQWLERYDGETFGKGKDLAGVLVSLPSPEYRAMTGEVLALFNWMRRYAEGLLEGDEVNGD</sequence>
<dbReference type="Pfam" id="PF09701">
    <property type="entry name" value="Cas_Cmr5"/>
    <property type="match status" value="1"/>
</dbReference>
<dbReference type="GO" id="GO:0005737">
    <property type="term" value="C:cytoplasm"/>
    <property type="evidence" value="ECO:0007669"/>
    <property type="project" value="UniProtKB-SubCell"/>
</dbReference>
<dbReference type="Proteomes" id="UP000199584">
    <property type="component" value="Unassembled WGS sequence"/>
</dbReference>
<evidence type="ECO:0000256" key="2">
    <source>
        <dbReference type="ARBA" id="ARBA00006161"/>
    </source>
</evidence>
<evidence type="ECO:0000256" key="4">
    <source>
        <dbReference type="ARBA" id="ARBA00023118"/>
    </source>
</evidence>
<keyword evidence="4" id="KW-0051">Antiviral defense</keyword>
<name>A0A1I6EDR2_9FIRM</name>
<evidence type="ECO:0000256" key="5">
    <source>
        <dbReference type="ARBA" id="ARBA00030001"/>
    </source>
</evidence>
<reference evidence="7" key="1">
    <citation type="submission" date="2016-10" db="EMBL/GenBank/DDBJ databases">
        <authorList>
            <person name="Varghese N."/>
            <person name="Submissions S."/>
        </authorList>
    </citation>
    <scope>NUCLEOTIDE SEQUENCE [LARGE SCALE GENOMIC DNA]</scope>
    <source>
        <strain evidence="7">DSM 3669</strain>
    </source>
</reference>
<dbReference type="Gene3D" id="1.10.520.30">
    <property type="entry name" value="AF1862-like domain"/>
    <property type="match status" value="1"/>
</dbReference>
<evidence type="ECO:0000256" key="1">
    <source>
        <dbReference type="ARBA" id="ARBA00004496"/>
    </source>
</evidence>
<proteinExistence type="inferred from homology"/>
<gene>
    <name evidence="6" type="ORF">SAMN05660706_13728</name>
</gene>
<keyword evidence="7" id="KW-1185">Reference proteome</keyword>
<evidence type="ECO:0000256" key="3">
    <source>
        <dbReference type="ARBA" id="ARBA00022490"/>
    </source>
</evidence>
<dbReference type="OrthoDB" id="1716617at2"/>
<comment type="subcellular location">
    <subcellularLocation>
        <location evidence="1">Cytoplasm</location>
    </subcellularLocation>
</comment>
<evidence type="ECO:0000313" key="7">
    <source>
        <dbReference type="Proteomes" id="UP000199584"/>
    </source>
</evidence>
<dbReference type="CDD" id="cd09749">
    <property type="entry name" value="Cmr5_III-B"/>
    <property type="match status" value="1"/>
</dbReference>